<dbReference type="AlphaFoldDB" id="A0A8S9K567"/>
<name>A0A8S9K567_BRACR</name>
<comment type="caution">
    <text evidence="1">The sequence shown here is derived from an EMBL/GenBank/DDBJ whole genome shotgun (WGS) entry which is preliminary data.</text>
</comment>
<protein>
    <recommendedName>
        <fullName evidence="2">FAD-binding PCMH-type domain-containing protein</fullName>
    </recommendedName>
</protein>
<dbReference type="GO" id="GO:0004458">
    <property type="term" value="F:D-lactate dehydrogenase (cytochrome) activity"/>
    <property type="evidence" value="ECO:0007669"/>
    <property type="project" value="TreeGrafter"/>
</dbReference>
<dbReference type="GO" id="GO:1903457">
    <property type="term" value="P:lactate catabolic process"/>
    <property type="evidence" value="ECO:0007669"/>
    <property type="project" value="TreeGrafter"/>
</dbReference>
<accession>A0A8S9K567</accession>
<dbReference type="PANTHER" id="PTHR11748:SF111">
    <property type="entry name" value="D-LACTATE DEHYDROGENASE, MITOCHONDRIAL-RELATED"/>
    <property type="match status" value="1"/>
</dbReference>
<dbReference type="GO" id="GO:0008720">
    <property type="term" value="F:D-lactate dehydrogenase (NAD+) activity"/>
    <property type="evidence" value="ECO:0007669"/>
    <property type="project" value="TreeGrafter"/>
</dbReference>
<dbReference type="GO" id="GO:0005739">
    <property type="term" value="C:mitochondrion"/>
    <property type="evidence" value="ECO:0007669"/>
    <property type="project" value="TreeGrafter"/>
</dbReference>
<dbReference type="PANTHER" id="PTHR11748">
    <property type="entry name" value="D-LACTATE DEHYDROGENASE"/>
    <property type="match status" value="1"/>
</dbReference>
<organism evidence="1">
    <name type="scientific">Brassica cretica</name>
    <name type="common">Mustard</name>
    <dbReference type="NCBI Taxonomy" id="69181"/>
    <lineage>
        <taxon>Eukaryota</taxon>
        <taxon>Viridiplantae</taxon>
        <taxon>Streptophyta</taxon>
        <taxon>Embryophyta</taxon>
        <taxon>Tracheophyta</taxon>
        <taxon>Spermatophyta</taxon>
        <taxon>Magnoliopsida</taxon>
        <taxon>eudicotyledons</taxon>
        <taxon>Gunneridae</taxon>
        <taxon>Pentapetalae</taxon>
        <taxon>rosids</taxon>
        <taxon>malvids</taxon>
        <taxon>Brassicales</taxon>
        <taxon>Brassicaceae</taxon>
        <taxon>Brassiceae</taxon>
        <taxon>Brassica</taxon>
    </lineage>
</organism>
<proteinExistence type="predicted"/>
<reference evidence="1" key="1">
    <citation type="submission" date="2019-12" db="EMBL/GenBank/DDBJ databases">
        <title>Genome sequencing and annotation of Brassica cretica.</title>
        <authorList>
            <person name="Studholme D.J."/>
            <person name="Sarris P.F."/>
        </authorList>
    </citation>
    <scope>NUCLEOTIDE SEQUENCE</scope>
    <source>
        <strain evidence="1">PFS-102/07</strain>
        <tissue evidence="1">Leaf</tissue>
    </source>
</reference>
<evidence type="ECO:0000313" key="1">
    <source>
        <dbReference type="EMBL" id="KAF2589545.1"/>
    </source>
</evidence>
<evidence type="ECO:0008006" key="2">
    <source>
        <dbReference type="Google" id="ProtNLM"/>
    </source>
</evidence>
<gene>
    <name evidence="1" type="ORF">F2Q70_00039390</name>
</gene>
<dbReference type="EMBL" id="QGKY02000190">
    <property type="protein sequence ID" value="KAF2589545.1"/>
    <property type="molecule type" value="Genomic_DNA"/>
</dbReference>
<dbReference type="GO" id="GO:0050660">
    <property type="term" value="F:flavin adenine dinucleotide binding"/>
    <property type="evidence" value="ECO:0007669"/>
    <property type="project" value="TreeGrafter"/>
</dbReference>
<sequence>MALASLFARSSRLSSKASSFLRSSRQLLHSTPNKNGDVSSISAQKGRRRIPNWWSSSLVPLAIAAASAASFAVLNQSYPSISQSSALDTKDVKVGGKGSTELVVKGEYKEVPKELVAELKTILQDNLTTDYEERYFHGKPQNSFHKSVNIPDVVVFPSTETASVVNAIEIVSVVDKLFKDSVAKVGGSEMELGRGMETYVKNSSSVTYALPNGSSLL</sequence>